<reference evidence="3 4" key="1">
    <citation type="submission" date="2016-09" db="EMBL/GenBank/DDBJ databases">
        <authorList>
            <person name="Capua I."/>
            <person name="De Benedictis P."/>
            <person name="Joannis T."/>
            <person name="Lombin L.H."/>
            <person name="Cattoli G."/>
        </authorList>
    </citation>
    <scope>NUCLEOTIDE SEQUENCE [LARGE SCALE GENOMIC DNA]</scope>
    <source>
        <strain evidence="3 4">A7P-90m</strain>
    </source>
</reference>
<keyword evidence="2" id="KW-0732">Signal</keyword>
<dbReference type="GO" id="GO:0042597">
    <property type="term" value="C:periplasmic space"/>
    <property type="evidence" value="ECO:0007669"/>
    <property type="project" value="InterPro"/>
</dbReference>
<name>A0A1G6H5L4_9BACT</name>
<evidence type="ECO:0000313" key="4">
    <source>
        <dbReference type="Proteomes" id="UP000199452"/>
    </source>
</evidence>
<evidence type="ECO:0000256" key="2">
    <source>
        <dbReference type="SAM" id="SignalP"/>
    </source>
</evidence>
<feature type="chain" id="PRO_5011471828" evidence="2">
    <location>
        <begin position="26"/>
        <end position="185"/>
    </location>
</feature>
<dbReference type="Proteomes" id="UP000199452">
    <property type="component" value="Unassembled WGS sequence"/>
</dbReference>
<accession>A0A1G6H5L4</accession>
<dbReference type="InterPro" id="IPR012899">
    <property type="entry name" value="LTXXQ"/>
</dbReference>
<feature type="compositionally biased region" description="Gly residues" evidence="1">
    <location>
        <begin position="143"/>
        <end position="166"/>
    </location>
</feature>
<organism evidence="3 4">
    <name type="scientific">Williamwhitmania taraxaci</name>
    <dbReference type="NCBI Taxonomy" id="1640674"/>
    <lineage>
        <taxon>Bacteria</taxon>
        <taxon>Pseudomonadati</taxon>
        <taxon>Bacteroidota</taxon>
        <taxon>Bacteroidia</taxon>
        <taxon>Bacteroidales</taxon>
        <taxon>Williamwhitmaniaceae</taxon>
        <taxon>Williamwhitmania</taxon>
    </lineage>
</organism>
<dbReference type="AlphaFoldDB" id="A0A1G6H5L4"/>
<keyword evidence="4" id="KW-1185">Reference proteome</keyword>
<proteinExistence type="predicted"/>
<dbReference type="STRING" id="1640674.SAMN05216323_100727"/>
<dbReference type="InterPro" id="IPR025961">
    <property type="entry name" value="Metal_resist"/>
</dbReference>
<feature type="signal peptide" evidence="2">
    <location>
        <begin position="1"/>
        <end position="25"/>
    </location>
</feature>
<evidence type="ECO:0000256" key="1">
    <source>
        <dbReference type="SAM" id="MobiDB-lite"/>
    </source>
</evidence>
<feature type="region of interest" description="Disordered" evidence="1">
    <location>
        <begin position="141"/>
        <end position="185"/>
    </location>
</feature>
<protein>
    <submittedName>
        <fullName evidence="3">Protein refolding chaperone Spy/CpxP family</fullName>
    </submittedName>
</protein>
<dbReference type="Gene3D" id="1.20.120.1490">
    <property type="match status" value="1"/>
</dbReference>
<dbReference type="OrthoDB" id="1525179at2"/>
<dbReference type="Pfam" id="PF13801">
    <property type="entry name" value="Metal_resist"/>
    <property type="match status" value="1"/>
</dbReference>
<sequence length="185" mass="20131">MKTKQIIATAAISALMFIGTISANAQSENRAKMDASKPMLCDQKIPGLTEEQKTKINDLRTAHMKEVTPVKNVLAEKNARLNTLTSADKADMTEVNKTIDEIAKLKGDLMKMRVSHQTKVKALLTDEQKVYFNAHMGGKKGMGKGMHGRNGMGQGKGMHQGNGMGQGMHRNGMNKGECQNADSSK</sequence>
<evidence type="ECO:0000313" key="3">
    <source>
        <dbReference type="EMBL" id="SDB89424.1"/>
    </source>
</evidence>
<gene>
    <name evidence="3" type="ORF">SAMN05216323_100727</name>
</gene>
<dbReference type="CDD" id="cd09916">
    <property type="entry name" value="CpxP_like"/>
    <property type="match status" value="1"/>
</dbReference>
<dbReference type="RefSeq" id="WP_092435667.1">
    <property type="nucleotide sequence ID" value="NZ_FMYP01000007.1"/>
</dbReference>
<dbReference type="EMBL" id="FMYP01000007">
    <property type="protein sequence ID" value="SDB89424.1"/>
    <property type="molecule type" value="Genomic_DNA"/>
</dbReference>